<evidence type="ECO:0000256" key="3">
    <source>
        <dbReference type="ARBA" id="ARBA00022737"/>
    </source>
</evidence>
<reference evidence="5 6" key="1">
    <citation type="submission" date="2022-12" db="EMBL/GenBank/DDBJ databases">
        <title>Chromosome-level genome of Tegillarca granosa.</title>
        <authorList>
            <person name="Kim J."/>
        </authorList>
    </citation>
    <scope>NUCLEOTIDE SEQUENCE [LARGE SCALE GENOMIC DNA]</scope>
    <source>
        <strain evidence="5">Teg-2019</strain>
        <tissue evidence="5">Adductor muscle</tissue>
    </source>
</reference>
<keyword evidence="1" id="KW-0433">Leucine-rich repeat</keyword>
<evidence type="ECO:0000256" key="4">
    <source>
        <dbReference type="SAM" id="SignalP"/>
    </source>
</evidence>
<feature type="signal peptide" evidence="4">
    <location>
        <begin position="1"/>
        <end position="30"/>
    </location>
</feature>
<dbReference type="InterPro" id="IPR001611">
    <property type="entry name" value="Leu-rich_rpt"/>
</dbReference>
<evidence type="ECO:0000256" key="2">
    <source>
        <dbReference type="ARBA" id="ARBA00022729"/>
    </source>
</evidence>
<sequence>MLKTLKIHMMELFAIVTILAVHCIANSVFAVCPLGSTSQCFCIHDVIDCTRHRVNTTETFYPVPNSEYSTLSLSGNFLRTVSNSSFKNLKIANLFLDNNLISSIEFDAFNELSPLLKVLNLENNKLTTIPKALMNLDVLSTLNLKKNPITSVGFANGDAVFRHLGTSMREFHFGDESQDFWPSTISHFQQLRALYIYGTNMQVAPPHAFHSFERTLRELHITNTQLSIVPNSIGELSRLEELYFDDNINVGDQNIMSASFKSLAGTLHTLSLQNDSLTTFPKILFDLTTLHNLTMDRNKLWYISDDAVSTLNSNITYLSFKQCNLDRIPQSLLRITPLMFLDLTKNNIHSIERDDLGYLSHLRTLIVRKNPLKYVSTEVLRGMNSLSTIDFSDSRLPDIPTAIVNAPTLRTLKFNNSPISCTCDLKWYLSSPFRGKNMTIEGSCETINESIRDYLTYRVPRCP</sequence>
<dbReference type="PANTHER" id="PTHR24373">
    <property type="entry name" value="SLIT RELATED LEUCINE-RICH REPEAT NEURONAL PROTEIN"/>
    <property type="match status" value="1"/>
</dbReference>
<accession>A0ABQ9EXA9</accession>
<dbReference type="Gene3D" id="3.80.10.10">
    <property type="entry name" value="Ribonuclease Inhibitor"/>
    <property type="match status" value="3"/>
</dbReference>
<dbReference type="InterPro" id="IPR032675">
    <property type="entry name" value="LRR_dom_sf"/>
</dbReference>
<proteinExistence type="predicted"/>
<evidence type="ECO:0000256" key="1">
    <source>
        <dbReference type="ARBA" id="ARBA00022614"/>
    </source>
</evidence>
<organism evidence="5 6">
    <name type="scientific">Tegillarca granosa</name>
    <name type="common">Malaysian cockle</name>
    <name type="synonym">Anadara granosa</name>
    <dbReference type="NCBI Taxonomy" id="220873"/>
    <lineage>
        <taxon>Eukaryota</taxon>
        <taxon>Metazoa</taxon>
        <taxon>Spiralia</taxon>
        <taxon>Lophotrochozoa</taxon>
        <taxon>Mollusca</taxon>
        <taxon>Bivalvia</taxon>
        <taxon>Autobranchia</taxon>
        <taxon>Pteriomorphia</taxon>
        <taxon>Arcoida</taxon>
        <taxon>Arcoidea</taxon>
        <taxon>Arcidae</taxon>
        <taxon>Tegillarca</taxon>
    </lineage>
</organism>
<keyword evidence="2 4" id="KW-0732">Signal</keyword>
<gene>
    <name evidence="5" type="ORF">KUTeg_011669</name>
</gene>
<dbReference type="InterPro" id="IPR026906">
    <property type="entry name" value="LRR_5"/>
</dbReference>
<dbReference type="EMBL" id="JARBDR010000640">
    <property type="protein sequence ID" value="KAJ8309804.1"/>
    <property type="molecule type" value="Genomic_DNA"/>
</dbReference>
<dbReference type="SUPFAM" id="SSF52058">
    <property type="entry name" value="L domain-like"/>
    <property type="match status" value="1"/>
</dbReference>
<dbReference type="InterPro" id="IPR050328">
    <property type="entry name" value="Dev_Immune_Receptor"/>
</dbReference>
<dbReference type="Pfam" id="PF13855">
    <property type="entry name" value="LRR_8"/>
    <property type="match status" value="1"/>
</dbReference>
<dbReference type="InterPro" id="IPR003591">
    <property type="entry name" value="Leu-rich_rpt_typical-subtyp"/>
</dbReference>
<keyword evidence="6" id="KW-1185">Reference proteome</keyword>
<keyword evidence="3" id="KW-0677">Repeat</keyword>
<evidence type="ECO:0000313" key="6">
    <source>
        <dbReference type="Proteomes" id="UP001217089"/>
    </source>
</evidence>
<dbReference type="SMART" id="SM00369">
    <property type="entry name" value="LRR_TYP"/>
    <property type="match status" value="5"/>
</dbReference>
<dbReference type="PANTHER" id="PTHR24373:SF275">
    <property type="entry name" value="TIR DOMAIN-CONTAINING PROTEIN"/>
    <property type="match status" value="1"/>
</dbReference>
<comment type="caution">
    <text evidence="5">The sequence shown here is derived from an EMBL/GenBank/DDBJ whole genome shotgun (WGS) entry which is preliminary data.</text>
</comment>
<protein>
    <submittedName>
        <fullName evidence="5">Uncharacterized protein</fullName>
    </submittedName>
</protein>
<dbReference type="Pfam" id="PF13306">
    <property type="entry name" value="LRR_5"/>
    <property type="match status" value="1"/>
</dbReference>
<feature type="chain" id="PRO_5046300887" evidence="4">
    <location>
        <begin position="31"/>
        <end position="463"/>
    </location>
</feature>
<dbReference type="Proteomes" id="UP001217089">
    <property type="component" value="Unassembled WGS sequence"/>
</dbReference>
<evidence type="ECO:0000313" key="5">
    <source>
        <dbReference type="EMBL" id="KAJ8309804.1"/>
    </source>
</evidence>
<name>A0ABQ9EXA9_TEGGR</name>
<dbReference type="PROSITE" id="PS51450">
    <property type="entry name" value="LRR"/>
    <property type="match status" value="1"/>
</dbReference>